<evidence type="ECO:0000313" key="2">
    <source>
        <dbReference type="Proteomes" id="UP000177811"/>
    </source>
</evidence>
<gene>
    <name evidence="1" type="ORF">A3C16_04295</name>
</gene>
<comment type="caution">
    <text evidence="1">The sequence shown here is derived from an EMBL/GenBank/DDBJ whole genome shotgun (WGS) entry which is preliminary data.</text>
</comment>
<organism evidence="1 2">
    <name type="scientific">Candidatus Sungbacteria bacterium RIFCSPHIGHO2_02_FULL_51_29</name>
    <dbReference type="NCBI Taxonomy" id="1802273"/>
    <lineage>
        <taxon>Bacteria</taxon>
        <taxon>Candidatus Sungiibacteriota</taxon>
    </lineage>
</organism>
<evidence type="ECO:0000313" key="1">
    <source>
        <dbReference type="EMBL" id="OHA04050.1"/>
    </source>
</evidence>
<protein>
    <recommendedName>
        <fullName evidence="3">PDZ domain-containing protein</fullName>
    </recommendedName>
</protein>
<proteinExistence type="predicted"/>
<dbReference type="Proteomes" id="UP000177811">
    <property type="component" value="Unassembled WGS sequence"/>
</dbReference>
<dbReference type="AlphaFoldDB" id="A0A1G2KXE4"/>
<dbReference type="Gene3D" id="2.30.42.10">
    <property type="match status" value="1"/>
</dbReference>
<accession>A0A1G2KXE4</accession>
<reference evidence="1 2" key="1">
    <citation type="journal article" date="2016" name="Nat. Commun.">
        <title>Thousands of microbial genomes shed light on interconnected biogeochemical processes in an aquifer system.</title>
        <authorList>
            <person name="Anantharaman K."/>
            <person name="Brown C.T."/>
            <person name="Hug L.A."/>
            <person name="Sharon I."/>
            <person name="Castelle C.J."/>
            <person name="Probst A.J."/>
            <person name="Thomas B.C."/>
            <person name="Singh A."/>
            <person name="Wilkins M.J."/>
            <person name="Karaoz U."/>
            <person name="Brodie E.L."/>
            <person name="Williams K.H."/>
            <person name="Hubbard S.S."/>
            <person name="Banfield J.F."/>
        </authorList>
    </citation>
    <scope>NUCLEOTIDE SEQUENCE [LARGE SCALE GENOMIC DNA]</scope>
</reference>
<dbReference type="SUPFAM" id="SSF50156">
    <property type="entry name" value="PDZ domain-like"/>
    <property type="match status" value="1"/>
</dbReference>
<dbReference type="EMBL" id="MHQL01000002">
    <property type="protein sequence ID" value="OHA04050.1"/>
    <property type="molecule type" value="Genomic_DNA"/>
</dbReference>
<name>A0A1G2KXE4_9BACT</name>
<sequence length="278" mass="30653">MCVIHMGGTNQCSYKKERVMSALARIVAIGILLIGAVVSAEAASMGPLSDQDREDIKKNYERTTKRWDAAFQNVISEVRESGRERWGFGATFYFGRFVDVRGLVVAHVRLGSPAERAGLKQGDFVEWAVLVTDTGRHEVGIVAQRDATHQETAYGALEALEAGLPRAELDIVFVRPVLVGDHTELQRMLAHMSAVVIQKERIVEAEALAKSVENTAAPLQAALAHGANTMIGELANVRTWEEFLEREEILVRTPARALDRFWDATVQEANAFIAGKNK</sequence>
<evidence type="ECO:0008006" key="3">
    <source>
        <dbReference type="Google" id="ProtNLM"/>
    </source>
</evidence>
<dbReference type="InterPro" id="IPR036034">
    <property type="entry name" value="PDZ_sf"/>
</dbReference>